<dbReference type="Proteomes" id="UP000317839">
    <property type="component" value="Unassembled WGS sequence"/>
</dbReference>
<dbReference type="SUPFAM" id="SSF46689">
    <property type="entry name" value="Homeodomain-like"/>
    <property type="match status" value="1"/>
</dbReference>
<dbReference type="PROSITE" id="PS01124">
    <property type="entry name" value="HTH_ARAC_FAMILY_2"/>
    <property type="match status" value="1"/>
</dbReference>
<proteinExistence type="predicted"/>
<feature type="domain" description="HTH araC/xylS-type" evidence="6">
    <location>
        <begin position="300"/>
        <end position="407"/>
    </location>
</feature>
<sequence length="412" mass="46648">MQLSFVSLVYLIAFSHALIMAIALWRQTEPGQSGRILAALLLVMAYKLFEGGVTYSNLYRIIPHTLDLLPGAVLVMGPVFYAYIHRVVGKGQFHLKDWLLHLSPAILLIAINSPQVFVSGEVKVNTYAQFNAYEATVLLPWRIIILLVILKVHLATYLGYAWKMLKRYEDQVDSLRADFSHELFTRHKQLCLAFIALESVWVILFLLQQTTPIIALDYVSKVWLLFMAVIVLSMGYYGLKQPSIIFSDIERSLIEQQSSVKAESDTPPEESVTTSNLVNPAEEDNAKKYAQSIVPDSTAEEVKSLIEKSLKEQHLYLDDKLSLTSLADKLSLKPHLLSQVINQYMQTNFYQLVNTYRVNHAIKLLSDTSISWPLERVALESGFGNRVTFNKAFKSLEGCTPSAFRKQIRLAS</sequence>
<organism evidence="7 8">
    <name type="scientific">Aliikangiella marina</name>
    <dbReference type="NCBI Taxonomy" id="1712262"/>
    <lineage>
        <taxon>Bacteria</taxon>
        <taxon>Pseudomonadati</taxon>
        <taxon>Pseudomonadota</taxon>
        <taxon>Gammaproteobacteria</taxon>
        <taxon>Oceanospirillales</taxon>
        <taxon>Pleioneaceae</taxon>
        <taxon>Aliikangiella</taxon>
    </lineage>
</organism>
<evidence type="ECO:0000256" key="5">
    <source>
        <dbReference type="SAM" id="Phobius"/>
    </source>
</evidence>
<dbReference type="InterPro" id="IPR009057">
    <property type="entry name" value="Homeodomain-like_sf"/>
</dbReference>
<feature type="transmembrane region" description="Helical" evidence="5">
    <location>
        <begin position="190"/>
        <end position="210"/>
    </location>
</feature>
<keyword evidence="2" id="KW-0238">DNA-binding</keyword>
<dbReference type="InterPro" id="IPR018062">
    <property type="entry name" value="HTH_AraC-typ_CS"/>
</dbReference>
<reference evidence="7 8" key="1">
    <citation type="submission" date="2019-06" db="EMBL/GenBank/DDBJ databases">
        <title>Draft genome of Aliikangiella marina GYP-15.</title>
        <authorList>
            <person name="Wang G."/>
        </authorList>
    </citation>
    <scope>NUCLEOTIDE SEQUENCE [LARGE SCALE GENOMIC DNA]</scope>
    <source>
        <strain evidence="7 8">GYP-15</strain>
    </source>
</reference>
<evidence type="ECO:0000259" key="6">
    <source>
        <dbReference type="PROSITE" id="PS01124"/>
    </source>
</evidence>
<dbReference type="Gene3D" id="1.10.10.60">
    <property type="entry name" value="Homeodomain-like"/>
    <property type="match status" value="2"/>
</dbReference>
<keyword evidence="8" id="KW-1185">Reference proteome</keyword>
<dbReference type="PANTHER" id="PTHR43280:SF29">
    <property type="entry name" value="ARAC-FAMILY TRANSCRIPTIONAL REGULATOR"/>
    <property type="match status" value="1"/>
</dbReference>
<protein>
    <submittedName>
        <fullName evidence="7">AraC family transcriptional regulator</fullName>
    </submittedName>
</protein>
<evidence type="ECO:0000256" key="4">
    <source>
        <dbReference type="SAM" id="MobiDB-lite"/>
    </source>
</evidence>
<feature type="transmembrane region" description="Helical" evidence="5">
    <location>
        <begin position="37"/>
        <end position="56"/>
    </location>
</feature>
<evidence type="ECO:0000313" key="7">
    <source>
        <dbReference type="EMBL" id="TQV73620.1"/>
    </source>
</evidence>
<evidence type="ECO:0000256" key="1">
    <source>
        <dbReference type="ARBA" id="ARBA00023015"/>
    </source>
</evidence>
<keyword evidence="5" id="KW-0472">Membrane</keyword>
<accession>A0A545T8S1</accession>
<feature type="transmembrane region" description="Helical" evidence="5">
    <location>
        <begin position="6"/>
        <end position="25"/>
    </location>
</feature>
<feature type="transmembrane region" description="Helical" evidence="5">
    <location>
        <begin position="138"/>
        <end position="160"/>
    </location>
</feature>
<dbReference type="SMART" id="SM00342">
    <property type="entry name" value="HTH_ARAC"/>
    <property type="match status" value="1"/>
</dbReference>
<feature type="region of interest" description="Disordered" evidence="4">
    <location>
        <begin position="258"/>
        <end position="278"/>
    </location>
</feature>
<keyword evidence="5" id="KW-0812">Transmembrane</keyword>
<dbReference type="PANTHER" id="PTHR43280">
    <property type="entry name" value="ARAC-FAMILY TRANSCRIPTIONAL REGULATOR"/>
    <property type="match status" value="1"/>
</dbReference>
<comment type="caution">
    <text evidence="7">The sequence shown here is derived from an EMBL/GenBank/DDBJ whole genome shotgun (WGS) entry which is preliminary data.</text>
</comment>
<dbReference type="Pfam" id="PF12833">
    <property type="entry name" value="HTH_18"/>
    <property type="match status" value="1"/>
</dbReference>
<evidence type="ECO:0000313" key="8">
    <source>
        <dbReference type="Proteomes" id="UP000317839"/>
    </source>
</evidence>
<feature type="transmembrane region" description="Helical" evidence="5">
    <location>
        <begin position="222"/>
        <end position="239"/>
    </location>
</feature>
<dbReference type="OrthoDB" id="345413at2"/>
<evidence type="ECO:0000256" key="3">
    <source>
        <dbReference type="ARBA" id="ARBA00023163"/>
    </source>
</evidence>
<dbReference type="EMBL" id="VIKR01000003">
    <property type="protein sequence ID" value="TQV73620.1"/>
    <property type="molecule type" value="Genomic_DNA"/>
</dbReference>
<keyword evidence="1" id="KW-0805">Transcription regulation</keyword>
<dbReference type="PROSITE" id="PS00041">
    <property type="entry name" value="HTH_ARAC_FAMILY_1"/>
    <property type="match status" value="1"/>
</dbReference>
<gene>
    <name evidence="7" type="ORF">FLL45_12155</name>
</gene>
<dbReference type="GO" id="GO:0043565">
    <property type="term" value="F:sequence-specific DNA binding"/>
    <property type="evidence" value="ECO:0007669"/>
    <property type="project" value="InterPro"/>
</dbReference>
<name>A0A545T8S1_9GAMM</name>
<keyword evidence="5" id="KW-1133">Transmembrane helix</keyword>
<dbReference type="InterPro" id="IPR018060">
    <property type="entry name" value="HTH_AraC"/>
</dbReference>
<feature type="transmembrane region" description="Helical" evidence="5">
    <location>
        <begin position="98"/>
        <end position="118"/>
    </location>
</feature>
<dbReference type="RefSeq" id="WP_142942328.1">
    <property type="nucleotide sequence ID" value="NZ_VIKR01000003.1"/>
</dbReference>
<dbReference type="GO" id="GO:0003700">
    <property type="term" value="F:DNA-binding transcription factor activity"/>
    <property type="evidence" value="ECO:0007669"/>
    <property type="project" value="InterPro"/>
</dbReference>
<evidence type="ECO:0000256" key="2">
    <source>
        <dbReference type="ARBA" id="ARBA00023125"/>
    </source>
</evidence>
<keyword evidence="3" id="KW-0804">Transcription</keyword>
<dbReference type="AlphaFoldDB" id="A0A545T8S1"/>
<feature type="transmembrane region" description="Helical" evidence="5">
    <location>
        <begin position="68"/>
        <end position="86"/>
    </location>
</feature>